<dbReference type="NCBIfam" id="TIGR00544">
    <property type="entry name" value="lgt"/>
    <property type="match status" value="1"/>
</dbReference>
<evidence type="ECO:0000256" key="6">
    <source>
        <dbReference type="ARBA" id="ARBA00023136"/>
    </source>
</evidence>
<comment type="similarity">
    <text evidence="1 7">Belongs to the Lgt family.</text>
</comment>
<feature type="transmembrane region" description="Helical" evidence="7">
    <location>
        <begin position="95"/>
        <end position="112"/>
    </location>
</feature>
<feature type="transmembrane region" description="Helical" evidence="7">
    <location>
        <begin position="51"/>
        <end position="75"/>
    </location>
</feature>
<dbReference type="Proteomes" id="UP000188169">
    <property type="component" value="Unassembled WGS sequence"/>
</dbReference>
<evidence type="ECO:0000256" key="4">
    <source>
        <dbReference type="ARBA" id="ARBA00022692"/>
    </source>
</evidence>
<dbReference type="GO" id="GO:0042158">
    <property type="term" value="P:lipoprotein biosynthetic process"/>
    <property type="evidence" value="ECO:0007669"/>
    <property type="project" value="UniProtKB-UniRule"/>
</dbReference>
<comment type="subcellular location">
    <subcellularLocation>
        <location evidence="7">Cell membrane</location>
        <topology evidence="7">Multi-pass membrane protein</topology>
    </subcellularLocation>
</comment>
<dbReference type="OrthoDB" id="871140at2"/>
<evidence type="ECO:0000256" key="7">
    <source>
        <dbReference type="HAMAP-Rule" id="MF_01147"/>
    </source>
</evidence>
<gene>
    <name evidence="7 8" type="primary">lgt</name>
    <name evidence="8" type="ORF">A1019T_01358</name>
</gene>
<dbReference type="Pfam" id="PF01790">
    <property type="entry name" value="LGT"/>
    <property type="match status" value="1"/>
</dbReference>
<reference evidence="9" key="1">
    <citation type="submission" date="2017-02" db="EMBL/GenBank/DDBJ databases">
        <authorList>
            <person name="Mornico D."/>
        </authorList>
    </citation>
    <scope>NUCLEOTIDE SEQUENCE [LARGE SCALE GENOMIC DNA]</scope>
</reference>
<dbReference type="HAMAP" id="MF_01147">
    <property type="entry name" value="Lgt"/>
    <property type="match status" value="1"/>
</dbReference>
<dbReference type="PANTHER" id="PTHR30589:SF0">
    <property type="entry name" value="PHOSPHATIDYLGLYCEROL--PROLIPOPROTEIN DIACYLGLYCERYL TRANSFERASE"/>
    <property type="match status" value="1"/>
</dbReference>
<evidence type="ECO:0000313" key="9">
    <source>
        <dbReference type="Proteomes" id="UP000188169"/>
    </source>
</evidence>
<dbReference type="PROSITE" id="PS01311">
    <property type="entry name" value="LGT"/>
    <property type="match status" value="1"/>
</dbReference>
<comment type="pathway">
    <text evidence="7">Protein modification; lipoprotein biosynthesis (diacylglyceryl transfer).</text>
</comment>
<evidence type="ECO:0000256" key="3">
    <source>
        <dbReference type="ARBA" id="ARBA00022679"/>
    </source>
</evidence>
<keyword evidence="8" id="KW-0449">Lipoprotein</keyword>
<keyword evidence="4 7" id="KW-0812">Transmembrane</keyword>
<protein>
    <recommendedName>
        <fullName evidence="7">Phosphatidylglycerol--prolipoprotein diacylglyceryl transferase</fullName>
        <ecNumber evidence="7">2.5.1.145</ecNumber>
    </recommendedName>
</protein>
<dbReference type="PANTHER" id="PTHR30589">
    <property type="entry name" value="PROLIPOPROTEIN DIACYLGLYCERYL TRANSFERASE"/>
    <property type="match status" value="1"/>
</dbReference>
<dbReference type="AlphaFoldDB" id="A0A1R4EFX7"/>
<comment type="function">
    <text evidence="7">Catalyzes the transfer of the diacylglyceryl group from phosphatidylglycerol to the sulfhydryl group of the N-terminal cysteine of a prolipoprotein, the first step in the formation of mature lipoproteins.</text>
</comment>
<feature type="binding site" evidence="7">
    <location>
        <position position="138"/>
    </location>
    <ligand>
        <name>a 1,2-diacyl-sn-glycero-3-phospho-(1'-sn-glycerol)</name>
        <dbReference type="ChEBI" id="CHEBI:64716"/>
    </ligand>
</feature>
<dbReference type="UniPathway" id="UPA00664"/>
<evidence type="ECO:0000256" key="2">
    <source>
        <dbReference type="ARBA" id="ARBA00022475"/>
    </source>
</evidence>
<feature type="transmembrane region" description="Helical" evidence="7">
    <location>
        <begin position="224"/>
        <end position="241"/>
    </location>
</feature>
<name>A0A1R4EFX7_9GAMM</name>
<evidence type="ECO:0000256" key="5">
    <source>
        <dbReference type="ARBA" id="ARBA00022989"/>
    </source>
</evidence>
<dbReference type="STRING" id="1945520.A1019T_01358"/>
<sequence length="294" mass="33740">MMIHPQFDPVAFSLGPLQVHWYGFMYLLAFVAAYGLAWYRSTKREGWSTEMVSDLVFFGALGVILGGRIGYVFLYQFSELLENPMYLFRVWEGGMSFHGGFIGVALAMIYFAKKYKKPIFNVLDFVVPCVPTGLLFGRIGNYINGELWGRVSDGGYNWLTYFPQAVNFDAALIATNPALQTLMTEVNGNYLLPRHPSQLYEAFAEGLLLFILLWWFSSKPRPRMAVSALFMLGYGISRFIIEFFRQPDEGYALIFGWMSKGQLYTLPMIIFGLILMVLAYRRQQYDWGKYATHS</sequence>
<evidence type="ECO:0000256" key="1">
    <source>
        <dbReference type="ARBA" id="ARBA00007150"/>
    </source>
</evidence>
<evidence type="ECO:0000313" key="8">
    <source>
        <dbReference type="EMBL" id="SJM37386.1"/>
    </source>
</evidence>
<keyword evidence="2 7" id="KW-1003">Cell membrane</keyword>
<feature type="transmembrane region" description="Helical" evidence="7">
    <location>
        <begin position="119"/>
        <end position="139"/>
    </location>
</feature>
<keyword evidence="9" id="KW-1185">Reference proteome</keyword>
<dbReference type="GO" id="GO:0005886">
    <property type="term" value="C:plasma membrane"/>
    <property type="evidence" value="ECO:0007669"/>
    <property type="project" value="UniProtKB-SubCell"/>
</dbReference>
<keyword evidence="6 7" id="KW-0472">Membrane</keyword>
<dbReference type="EMBL" id="FUGD01000083">
    <property type="protein sequence ID" value="SJM37386.1"/>
    <property type="molecule type" value="Genomic_DNA"/>
</dbReference>
<dbReference type="RefSeq" id="WP_077448782.1">
    <property type="nucleotide sequence ID" value="NZ_FUGD01000083.1"/>
</dbReference>
<feature type="transmembrane region" description="Helical" evidence="7">
    <location>
        <begin position="261"/>
        <end position="280"/>
    </location>
</feature>
<feature type="transmembrane region" description="Helical" evidence="7">
    <location>
        <begin position="20"/>
        <end position="39"/>
    </location>
</feature>
<dbReference type="GO" id="GO:0008961">
    <property type="term" value="F:phosphatidylglycerol-prolipoprotein diacylglyceryl transferase activity"/>
    <property type="evidence" value="ECO:0007669"/>
    <property type="project" value="UniProtKB-UniRule"/>
</dbReference>
<comment type="catalytic activity">
    <reaction evidence="7">
        <text>L-cysteinyl-[prolipoprotein] + a 1,2-diacyl-sn-glycero-3-phospho-(1'-sn-glycerol) = an S-1,2-diacyl-sn-glyceryl-L-cysteinyl-[prolipoprotein] + sn-glycerol 1-phosphate + H(+)</text>
        <dbReference type="Rhea" id="RHEA:56712"/>
        <dbReference type="Rhea" id="RHEA-COMP:14679"/>
        <dbReference type="Rhea" id="RHEA-COMP:14680"/>
        <dbReference type="ChEBI" id="CHEBI:15378"/>
        <dbReference type="ChEBI" id="CHEBI:29950"/>
        <dbReference type="ChEBI" id="CHEBI:57685"/>
        <dbReference type="ChEBI" id="CHEBI:64716"/>
        <dbReference type="ChEBI" id="CHEBI:140658"/>
        <dbReference type="EC" id="2.5.1.145"/>
    </reaction>
</comment>
<keyword evidence="3 7" id="KW-0808">Transferase</keyword>
<keyword evidence="8" id="KW-0328">Glycosyltransferase</keyword>
<keyword evidence="5 7" id="KW-1133">Transmembrane helix</keyword>
<dbReference type="EC" id="2.5.1.145" evidence="7"/>
<feature type="transmembrane region" description="Helical" evidence="7">
    <location>
        <begin position="199"/>
        <end position="217"/>
    </location>
</feature>
<organism evidence="8 9">
    <name type="scientific">Psychrobacter pasteurii</name>
    <dbReference type="NCBI Taxonomy" id="1945520"/>
    <lineage>
        <taxon>Bacteria</taxon>
        <taxon>Pseudomonadati</taxon>
        <taxon>Pseudomonadota</taxon>
        <taxon>Gammaproteobacteria</taxon>
        <taxon>Moraxellales</taxon>
        <taxon>Moraxellaceae</taxon>
        <taxon>Psychrobacter</taxon>
    </lineage>
</organism>
<accession>A0A1R4EFX7</accession>
<dbReference type="InterPro" id="IPR001640">
    <property type="entry name" value="Lgt"/>
</dbReference>
<proteinExistence type="inferred from homology"/>